<dbReference type="OrthoDB" id="9791723at2"/>
<dbReference type="PANTHER" id="PTHR28047">
    <property type="entry name" value="PROTEIN DCG1"/>
    <property type="match status" value="1"/>
</dbReference>
<dbReference type="PANTHER" id="PTHR28047:SF5">
    <property type="entry name" value="PROTEIN DCG1"/>
    <property type="match status" value="1"/>
</dbReference>
<dbReference type="Gene3D" id="3.40.50.12500">
    <property type="match status" value="1"/>
</dbReference>
<sequence length="221" mass="22254">MRLLYINPNSTAAMTDAVAQVARDATPGAEILGWTNHDGPPAIQGPQDGAQAVGGILSLLPAARDAGADAIVIACFDDTGLAEVRAAAHCPVLGIGQAAFHWAALMGHRFSVVTTLPVSVPVIEANITRYGFAGQCGRVRPSGLPVLEVEAAGPAAMARLADELTLAERADGVTAAVLGCAGMAPLLPRLQGASGLVLIDGVAASARLAQALALAQAQARG</sequence>
<evidence type="ECO:0000313" key="3">
    <source>
        <dbReference type="Proteomes" id="UP000219467"/>
    </source>
</evidence>
<dbReference type="EMBL" id="OAOQ01000009">
    <property type="protein sequence ID" value="SNX71347.1"/>
    <property type="molecule type" value="Genomic_DNA"/>
</dbReference>
<protein>
    <submittedName>
        <fullName evidence="2">Allantoin racemase</fullName>
    </submittedName>
</protein>
<comment type="similarity">
    <text evidence="1">Belongs to the HyuE racemase family.</text>
</comment>
<name>A0A285CUW4_9RHOB</name>
<accession>A0A285CUW4</accession>
<gene>
    <name evidence="2" type="ORF">SAMN05878503_10998</name>
</gene>
<dbReference type="InterPro" id="IPR015942">
    <property type="entry name" value="Asp/Glu/hydantoin_racemase"/>
</dbReference>
<evidence type="ECO:0000256" key="1">
    <source>
        <dbReference type="ARBA" id="ARBA00038414"/>
    </source>
</evidence>
<dbReference type="GO" id="GO:0047661">
    <property type="term" value="F:amino-acid racemase activity"/>
    <property type="evidence" value="ECO:0007669"/>
    <property type="project" value="InterPro"/>
</dbReference>
<dbReference type="Pfam" id="PF01177">
    <property type="entry name" value="Asp_Glu_race"/>
    <property type="match status" value="1"/>
</dbReference>
<dbReference type="InterPro" id="IPR053714">
    <property type="entry name" value="Iso_Racemase_Enz_sf"/>
</dbReference>
<proteinExistence type="inferred from homology"/>
<keyword evidence="3" id="KW-1185">Reference proteome</keyword>
<evidence type="ECO:0000313" key="2">
    <source>
        <dbReference type="EMBL" id="SNX71347.1"/>
    </source>
</evidence>
<dbReference type="Proteomes" id="UP000219467">
    <property type="component" value="Unassembled WGS sequence"/>
</dbReference>
<reference evidence="3" key="1">
    <citation type="submission" date="2017-08" db="EMBL/GenBank/DDBJ databases">
        <authorList>
            <person name="Varghese N."/>
            <person name="Submissions S."/>
        </authorList>
    </citation>
    <scope>NUCLEOTIDE SEQUENCE [LARGE SCALE GENOMIC DNA]</scope>
    <source>
        <strain evidence="3">JA234</strain>
    </source>
</reference>
<dbReference type="RefSeq" id="WP_097030772.1">
    <property type="nucleotide sequence ID" value="NZ_OAOQ01000009.1"/>
</dbReference>
<organism evidence="2 3">
    <name type="scientific">Cereibacter ovatus</name>
    <dbReference type="NCBI Taxonomy" id="439529"/>
    <lineage>
        <taxon>Bacteria</taxon>
        <taxon>Pseudomonadati</taxon>
        <taxon>Pseudomonadota</taxon>
        <taxon>Alphaproteobacteria</taxon>
        <taxon>Rhodobacterales</taxon>
        <taxon>Paracoccaceae</taxon>
        <taxon>Cereibacter</taxon>
    </lineage>
</organism>
<dbReference type="InterPro" id="IPR052186">
    <property type="entry name" value="Hydantoin_racemase-like"/>
</dbReference>
<dbReference type="AlphaFoldDB" id="A0A285CUW4"/>